<reference evidence="1" key="1">
    <citation type="submission" date="2014-11" db="EMBL/GenBank/DDBJ databases">
        <authorList>
            <person name="Amaro Gonzalez C."/>
        </authorList>
    </citation>
    <scope>NUCLEOTIDE SEQUENCE</scope>
</reference>
<evidence type="ECO:0000313" key="1">
    <source>
        <dbReference type="EMBL" id="JAH22287.1"/>
    </source>
</evidence>
<proteinExistence type="predicted"/>
<organism evidence="1">
    <name type="scientific">Anguilla anguilla</name>
    <name type="common">European freshwater eel</name>
    <name type="synonym">Muraena anguilla</name>
    <dbReference type="NCBI Taxonomy" id="7936"/>
    <lineage>
        <taxon>Eukaryota</taxon>
        <taxon>Metazoa</taxon>
        <taxon>Chordata</taxon>
        <taxon>Craniata</taxon>
        <taxon>Vertebrata</taxon>
        <taxon>Euteleostomi</taxon>
        <taxon>Actinopterygii</taxon>
        <taxon>Neopterygii</taxon>
        <taxon>Teleostei</taxon>
        <taxon>Anguilliformes</taxon>
        <taxon>Anguillidae</taxon>
        <taxon>Anguilla</taxon>
    </lineage>
</organism>
<dbReference type="EMBL" id="GBXM01086290">
    <property type="protein sequence ID" value="JAH22287.1"/>
    <property type="molecule type" value="Transcribed_RNA"/>
</dbReference>
<dbReference type="AlphaFoldDB" id="A0A0E9R0M8"/>
<name>A0A0E9R0M8_ANGAN</name>
<sequence length="34" mass="3956">MLQILGCHTFANIPEASFSYWKLPARTMWITRTA</sequence>
<reference evidence="1" key="2">
    <citation type="journal article" date="2015" name="Fish Shellfish Immunol.">
        <title>Early steps in the European eel (Anguilla anguilla)-Vibrio vulnificus interaction in the gills: Role of the RtxA13 toxin.</title>
        <authorList>
            <person name="Callol A."/>
            <person name="Pajuelo D."/>
            <person name="Ebbesson L."/>
            <person name="Teles M."/>
            <person name="MacKenzie S."/>
            <person name="Amaro C."/>
        </authorList>
    </citation>
    <scope>NUCLEOTIDE SEQUENCE</scope>
</reference>
<accession>A0A0E9R0M8</accession>
<protein>
    <submittedName>
        <fullName evidence="1">Uncharacterized protein</fullName>
    </submittedName>
</protein>